<dbReference type="EMBL" id="AY714860">
    <property type="protein sequence ID" value="AAU83849.1"/>
    <property type="molecule type" value="Genomic_DNA"/>
</dbReference>
<protein>
    <submittedName>
        <fullName evidence="1">Uncharacterized protein</fullName>
    </submittedName>
</protein>
<name>Q649S8_UNCAG</name>
<reference evidence="1" key="2">
    <citation type="submission" date="2004-08" db="EMBL/GenBank/DDBJ databases">
        <authorList>
            <person name="Putnam N."/>
            <person name="Detter J.C."/>
            <person name="Richardson P.M."/>
            <person name="Rokhsar D."/>
        </authorList>
    </citation>
    <scope>NUCLEOTIDE SEQUENCE</scope>
</reference>
<sequence length="129" mass="14282">MVDSKGILNADRIDVKGDKNKWGICKKTNKGGRSGNIKVTMRDSDVCIALSTSWSRHHKARMGGRYSGRFFPAVLRGALDVPATRIIDDMYVREAVAVGMKAVGQGLAERKMSIEELDAVVREKIFKVE</sequence>
<evidence type="ECO:0000313" key="1">
    <source>
        <dbReference type="EMBL" id="AAU83849.1"/>
    </source>
</evidence>
<reference evidence="1" key="1">
    <citation type="journal article" date="2004" name="Science">
        <title>Reverse methanogenesis: testing the hypothesis with environmental genomics.</title>
        <authorList>
            <person name="Hallam S.J."/>
            <person name="Putnam N."/>
            <person name="Preston C.M."/>
            <person name="Detter J.C."/>
            <person name="Rokhsar D."/>
            <person name="Richardson P.M."/>
            <person name="DeLong E.F."/>
        </authorList>
    </citation>
    <scope>NUCLEOTIDE SEQUENCE</scope>
</reference>
<accession>Q649S8</accession>
<proteinExistence type="predicted"/>
<organism evidence="1">
    <name type="scientific">Uncultured archaeon GZfos26G2</name>
    <dbReference type="NCBI Taxonomy" id="3386331"/>
    <lineage>
        <taxon>Archaea</taxon>
        <taxon>Methanobacteriati</taxon>
        <taxon>Methanobacteriota</taxon>
        <taxon>Stenosarchaea group</taxon>
        <taxon>Methanomicrobia</taxon>
        <taxon>Candidatus Methanophagales</taxon>
        <taxon>Candidatus Methanophagaceae</taxon>
        <taxon>Candidatus Methanophaga</taxon>
    </lineage>
</organism>
<dbReference type="AlphaFoldDB" id="Q649S8"/>
<gene>
    <name evidence="1" type="ORF">GZ34G5_16</name>
</gene>